<dbReference type="EMBL" id="JPWI01000015">
    <property type="protein sequence ID" value="RCK43205.1"/>
    <property type="molecule type" value="Genomic_DNA"/>
</dbReference>
<protein>
    <submittedName>
        <fullName evidence="1">Uncharacterized protein</fullName>
    </submittedName>
</protein>
<proteinExistence type="predicted"/>
<reference evidence="1 2" key="1">
    <citation type="submission" date="2014-07" db="EMBL/GenBank/DDBJ databases">
        <title>Draft genome sequence of Thalassospira profundimaris PR54-5.</title>
        <authorList>
            <person name="Lai Q."/>
            <person name="Shao Z."/>
        </authorList>
    </citation>
    <scope>NUCLEOTIDE SEQUENCE [LARGE SCALE GENOMIC DNA]</scope>
    <source>
        <strain evidence="1 2">PR54-5</strain>
    </source>
</reference>
<organism evidence="1 2">
    <name type="scientific">Thalassospira profundimaris</name>
    <dbReference type="NCBI Taxonomy" id="502049"/>
    <lineage>
        <taxon>Bacteria</taxon>
        <taxon>Pseudomonadati</taxon>
        <taxon>Pseudomonadota</taxon>
        <taxon>Alphaproteobacteria</taxon>
        <taxon>Rhodospirillales</taxon>
        <taxon>Thalassospiraceae</taxon>
        <taxon>Thalassospira</taxon>
    </lineage>
</organism>
<name>A0A367WP07_9PROT</name>
<gene>
    <name evidence="1" type="ORF">TH30_19500</name>
</gene>
<dbReference type="RefSeq" id="WP_114099673.1">
    <property type="nucleotide sequence ID" value="NZ_JPWI01000015.1"/>
</dbReference>
<accession>A0A367WP07</accession>
<evidence type="ECO:0000313" key="2">
    <source>
        <dbReference type="Proteomes" id="UP000252255"/>
    </source>
</evidence>
<evidence type="ECO:0000313" key="1">
    <source>
        <dbReference type="EMBL" id="RCK43205.1"/>
    </source>
</evidence>
<sequence length="126" mass="14226">MNNIASGPGKITADTICLDSSESNGFIDRNFVLTNREYYRAMWTAILERARELKLEFRSNAGGQAITYDYYLEYDDVMELVFALSSAQDMHLYGKVLEAESPTAYRCLVEILKSAALQGYAFRPAD</sequence>
<dbReference type="Proteomes" id="UP000252255">
    <property type="component" value="Unassembled WGS sequence"/>
</dbReference>
<comment type="caution">
    <text evidence="1">The sequence shown here is derived from an EMBL/GenBank/DDBJ whole genome shotgun (WGS) entry which is preliminary data.</text>
</comment>
<dbReference type="AlphaFoldDB" id="A0A367WP07"/>